<dbReference type="Pfam" id="PF07244">
    <property type="entry name" value="POTRA"/>
    <property type="match status" value="5"/>
</dbReference>
<dbReference type="EMBL" id="CACVAU010000057">
    <property type="protein sequence ID" value="CAA6819747.1"/>
    <property type="molecule type" value="Genomic_DNA"/>
</dbReference>
<keyword evidence="6" id="KW-0472">Membrane</keyword>
<dbReference type="PROSITE" id="PS51779">
    <property type="entry name" value="POTRA"/>
    <property type="match status" value="3"/>
</dbReference>
<dbReference type="GO" id="GO:0071709">
    <property type="term" value="P:membrane assembly"/>
    <property type="evidence" value="ECO:0007669"/>
    <property type="project" value="InterPro"/>
</dbReference>
<dbReference type="InterPro" id="IPR000184">
    <property type="entry name" value="Bac_surfAg_D15"/>
</dbReference>
<dbReference type="PANTHER" id="PTHR12815">
    <property type="entry name" value="SORTING AND ASSEMBLY MACHINERY SAMM50 PROTEIN FAMILY MEMBER"/>
    <property type="match status" value="1"/>
</dbReference>
<evidence type="ECO:0000256" key="7">
    <source>
        <dbReference type="ARBA" id="ARBA00023237"/>
    </source>
</evidence>
<evidence type="ECO:0000256" key="1">
    <source>
        <dbReference type="ARBA" id="ARBA00004370"/>
    </source>
</evidence>
<dbReference type="PANTHER" id="PTHR12815:SF23">
    <property type="entry name" value="OUTER MEMBRANE PROTEIN ASSEMBLY FACTOR BAMA"/>
    <property type="match status" value="1"/>
</dbReference>
<keyword evidence="7" id="KW-0998">Cell outer membrane</keyword>
<name>A0A6S6TNS5_9BACT</name>
<proteinExistence type="predicted"/>
<dbReference type="InterPro" id="IPR023707">
    <property type="entry name" value="OM_assembly_BamA"/>
</dbReference>
<evidence type="ECO:0000256" key="6">
    <source>
        <dbReference type="ARBA" id="ARBA00023136"/>
    </source>
</evidence>
<comment type="subcellular location">
    <subcellularLocation>
        <location evidence="1">Membrane</location>
    </subcellularLocation>
</comment>
<dbReference type="Gene3D" id="2.40.160.50">
    <property type="entry name" value="membrane protein fhac: a member of the omp85/tpsb transporter family"/>
    <property type="match status" value="1"/>
</dbReference>
<evidence type="ECO:0000256" key="2">
    <source>
        <dbReference type="ARBA" id="ARBA00022452"/>
    </source>
</evidence>
<evidence type="ECO:0000256" key="3">
    <source>
        <dbReference type="ARBA" id="ARBA00022692"/>
    </source>
</evidence>
<protein>
    <recommendedName>
        <fullName evidence="8">Outer membrane protein assembly factor BamA</fullName>
    </recommendedName>
</protein>
<dbReference type="InterPro" id="IPR039910">
    <property type="entry name" value="D15-like"/>
</dbReference>
<keyword evidence="3" id="KW-0812">Transmembrane</keyword>
<keyword evidence="5" id="KW-0677">Repeat</keyword>
<dbReference type="InterPro" id="IPR010827">
    <property type="entry name" value="BamA/TamA_POTRA"/>
</dbReference>
<reference evidence="10" key="1">
    <citation type="submission" date="2020-01" db="EMBL/GenBank/DDBJ databases">
        <authorList>
            <person name="Meier V. D."/>
            <person name="Meier V D."/>
        </authorList>
    </citation>
    <scope>NUCLEOTIDE SEQUENCE</scope>
    <source>
        <strain evidence="10">HLG_WM_MAG_05</strain>
    </source>
</reference>
<evidence type="ECO:0000256" key="8">
    <source>
        <dbReference type="NCBIfam" id="TIGR03303"/>
    </source>
</evidence>
<dbReference type="Pfam" id="PF01103">
    <property type="entry name" value="Omp85"/>
    <property type="match status" value="1"/>
</dbReference>
<evidence type="ECO:0000313" key="10">
    <source>
        <dbReference type="EMBL" id="CAA6819747.1"/>
    </source>
</evidence>
<evidence type="ECO:0000256" key="4">
    <source>
        <dbReference type="ARBA" id="ARBA00022729"/>
    </source>
</evidence>
<organism evidence="10">
    <name type="scientific">uncultured Sulfurovum sp</name>
    <dbReference type="NCBI Taxonomy" id="269237"/>
    <lineage>
        <taxon>Bacteria</taxon>
        <taxon>Pseudomonadati</taxon>
        <taxon>Campylobacterota</taxon>
        <taxon>Epsilonproteobacteria</taxon>
        <taxon>Campylobacterales</taxon>
        <taxon>Sulfurovaceae</taxon>
        <taxon>Sulfurovum</taxon>
        <taxon>environmental samples</taxon>
    </lineage>
</organism>
<feature type="domain" description="POTRA" evidence="9">
    <location>
        <begin position="34"/>
        <end position="102"/>
    </location>
</feature>
<dbReference type="AlphaFoldDB" id="A0A6S6TNS5"/>
<dbReference type="GO" id="GO:0009279">
    <property type="term" value="C:cell outer membrane"/>
    <property type="evidence" value="ECO:0007669"/>
    <property type="project" value="UniProtKB-UniRule"/>
</dbReference>
<feature type="domain" description="POTRA" evidence="9">
    <location>
        <begin position="358"/>
        <end position="430"/>
    </location>
</feature>
<dbReference type="NCBIfam" id="TIGR03303">
    <property type="entry name" value="OM_YaeT"/>
    <property type="match status" value="1"/>
</dbReference>
<accession>A0A6S6TNS5</accession>
<sequence length="769" mass="85505">MAINQHRFIIEGIINFMKKIFTLSIGLSSILLSQNITSIQYNGLLHLSNEVASEISQINVGDSFDINKVDASIKEFYRQGYFSDIVVSITKNGGLVYDFKEKSAISKLEMNGYSSDDEQEEQFISIGLRKGDLYDARKVESAKKKLVKKIEAEGYYDTVVEIDVEPKEESVALVFNVNKGEKIYIQNIEFAGVDKVDSSDLEAALANKEEDFMGWFPGLNDGVARLDDLALDGRRAEDVYMQQGYMDATVSDPLMRIDSGSYTAQVSYQVDEGEQYKINTIIVRGEVEGIDFNELRGEFKSLEGKTFNIAKLRKDKAYIEEQVANLGYAFVRVKPDFRKNSENKTVDIQYTVIPGNKVMINDVIISGNHTTIDRVIRRDIYLAPGDQFSLTDLKDSKNALGRRGYFEKVDIEQERINAHSMNLLVKVKETATGSIQAGGGYGSYQGVMLSASLSDRNIMGSGINAGISFDISKIATNYSLNLQNPRVWDSDYSMGASIYQSEFEYTTYNQTSVGASVNIGKQLNRNLYGNLSYSFSENEATDANNSANPDSLVDFGQFIFQPKDLNYAKSTFSLGLNYDNTDDFYTPREGFILGGSLGYSGIGGDQKFVDATARFGAYYGLEDLIDYDLILRYKVRARALKDQGNIAIPEKLFLGGIGSVRGFEPYSVTPFSGPDNNRTLLGGTQSLINTIEASIPLSEAAKMRLAFFYDYGMIGSGNTSLNEITKEGYGVALEWFSPMGPINLVFAKAKNPESYDQTAAFEFTMGQKF</sequence>
<feature type="domain" description="POTRA" evidence="9">
    <location>
        <begin position="276"/>
        <end position="355"/>
    </location>
</feature>
<evidence type="ECO:0000256" key="5">
    <source>
        <dbReference type="ARBA" id="ARBA00022737"/>
    </source>
</evidence>
<keyword evidence="2" id="KW-1134">Transmembrane beta strand</keyword>
<evidence type="ECO:0000259" key="9">
    <source>
        <dbReference type="PROSITE" id="PS51779"/>
    </source>
</evidence>
<gene>
    <name evidence="10" type="ORF">HELGO_WM17681</name>
</gene>
<dbReference type="InterPro" id="IPR034746">
    <property type="entry name" value="POTRA"/>
</dbReference>
<dbReference type="Gene3D" id="3.10.20.310">
    <property type="entry name" value="membrane protein fhac"/>
    <property type="match status" value="5"/>
</dbReference>
<dbReference type="PIRSF" id="PIRSF006076">
    <property type="entry name" value="OM_assembly_OMP85"/>
    <property type="match status" value="1"/>
</dbReference>
<keyword evidence="4" id="KW-0732">Signal</keyword>